<keyword evidence="3" id="KW-1185">Reference proteome</keyword>
<gene>
    <name evidence="2" type="ORF">CAMGR0001_0778</name>
</gene>
<dbReference type="AlphaFoldDB" id="C8PFY5"/>
<evidence type="ECO:0008006" key="4">
    <source>
        <dbReference type="Google" id="ProtNLM"/>
    </source>
</evidence>
<comment type="caution">
    <text evidence="2">The sequence shown here is derived from an EMBL/GenBank/DDBJ whole genome shotgun (WGS) entry which is preliminary data.</text>
</comment>
<reference evidence="2 3" key="1">
    <citation type="submission" date="2009-07" db="EMBL/GenBank/DDBJ databases">
        <authorList>
            <person name="Madupu R."/>
            <person name="Sebastian Y."/>
            <person name="Durkin A.S."/>
            <person name="Torralba M."/>
            <person name="Methe B."/>
            <person name="Sutton G.G."/>
            <person name="Strausberg R.L."/>
            <person name="Nelson K.E."/>
        </authorList>
    </citation>
    <scope>NUCLEOTIDE SEQUENCE [LARGE SCALE GENOMIC DNA]</scope>
    <source>
        <strain evidence="2 3">RM3268</strain>
    </source>
</reference>
<dbReference type="OrthoDB" id="5355638at2"/>
<organism evidence="2 3">
    <name type="scientific">Campylobacter gracilis RM3268</name>
    <dbReference type="NCBI Taxonomy" id="553220"/>
    <lineage>
        <taxon>Bacteria</taxon>
        <taxon>Pseudomonadati</taxon>
        <taxon>Campylobacterota</taxon>
        <taxon>Epsilonproteobacteria</taxon>
        <taxon>Campylobacterales</taxon>
        <taxon>Campylobacteraceae</taxon>
        <taxon>Campylobacter</taxon>
    </lineage>
</organism>
<evidence type="ECO:0000313" key="2">
    <source>
        <dbReference type="EMBL" id="EEV18023.1"/>
    </source>
</evidence>
<feature type="chain" id="PRO_5002990676" description="Transformation system protein" evidence="1">
    <location>
        <begin position="18"/>
        <end position="142"/>
    </location>
</feature>
<feature type="signal peptide" evidence="1">
    <location>
        <begin position="1"/>
        <end position="17"/>
    </location>
</feature>
<dbReference type="eggNOG" id="ENOG5032KX0">
    <property type="taxonomic scope" value="Bacteria"/>
</dbReference>
<proteinExistence type="predicted"/>
<evidence type="ECO:0000313" key="3">
    <source>
        <dbReference type="Proteomes" id="UP000005709"/>
    </source>
</evidence>
<dbReference type="RefSeq" id="WP_005870278.1">
    <property type="nucleotide sequence ID" value="NZ_ACYG01000019.1"/>
</dbReference>
<dbReference type="STRING" id="824.CGRAC_1233"/>
<keyword evidence="1" id="KW-0732">Signal</keyword>
<evidence type="ECO:0000256" key="1">
    <source>
        <dbReference type="SAM" id="SignalP"/>
    </source>
</evidence>
<sequence length="142" mass="15693">MKKLILCSLLLSATLFAVDNNQTVAPSNGAYKAGYDAIFDNLSKPRVGLSDEQIASLQDPFYPKEANAPREANQQVDLGYQLVDIMGDKVKLNDKWYGLGEYVGSYKIVQITGNSVIITNDDENKVELTLKQGSQNVIITYK</sequence>
<accession>C8PFY5</accession>
<name>C8PFY5_9BACT</name>
<dbReference type="Proteomes" id="UP000005709">
    <property type="component" value="Unassembled WGS sequence"/>
</dbReference>
<dbReference type="EMBL" id="ACYG01000019">
    <property type="protein sequence ID" value="EEV18023.1"/>
    <property type="molecule type" value="Genomic_DNA"/>
</dbReference>
<protein>
    <recommendedName>
        <fullName evidence="4">Transformation system protein</fullName>
    </recommendedName>
</protein>